<name>A0A9X2FXN0_9RHOB</name>
<protein>
    <submittedName>
        <fullName evidence="2">Universal stress protein</fullName>
    </submittedName>
</protein>
<dbReference type="Proteomes" id="UP001139477">
    <property type="component" value="Unassembled WGS sequence"/>
</dbReference>
<dbReference type="CDD" id="cd00293">
    <property type="entry name" value="USP-like"/>
    <property type="match status" value="1"/>
</dbReference>
<dbReference type="RefSeq" id="WP_253333066.1">
    <property type="nucleotide sequence ID" value="NZ_JAMYXC010000204.1"/>
</dbReference>
<comment type="caution">
    <text evidence="2">The sequence shown here is derived from an EMBL/GenBank/DDBJ whole genome shotgun (WGS) entry which is preliminary data.</text>
</comment>
<accession>A0A9X2FXN0</accession>
<keyword evidence="3" id="KW-1185">Reference proteome</keyword>
<sequence>MIPPGYAPTAPCASAVIGWSATREATRAAHDALLLLDKGAEVVLLSVEKTPDPGERDYPANDIAAMFSRHGMNATVTHRAPGERRIAEVIEREAFETGASFIATGAFGHSRAYDFVVGTVTHDLIRHAKRPVLFSK</sequence>
<organism evidence="2 3">
    <name type="scientific">Limimaricola litoreus</name>
    <dbReference type="NCBI Taxonomy" id="2955316"/>
    <lineage>
        <taxon>Bacteria</taxon>
        <taxon>Pseudomonadati</taxon>
        <taxon>Pseudomonadota</taxon>
        <taxon>Alphaproteobacteria</taxon>
        <taxon>Rhodobacterales</taxon>
        <taxon>Paracoccaceae</taxon>
        <taxon>Limimaricola</taxon>
    </lineage>
</organism>
<evidence type="ECO:0000259" key="1">
    <source>
        <dbReference type="Pfam" id="PF00582"/>
    </source>
</evidence>
<evidence type="ECO:0000313" key="3">
    <source>
        <dbReference type="Proteomes" id="UP001139477"/>
    </source>
</evidence>
<dbReference type="Gene3D" id="3.40.50.12370">
    <property type="match status" value="1"/>
</dbReference>
<gene>
    <name evidence="2" type="ORF">NHG85_13105</name>
</gene>
<feature type="non-terminal residue" evidence="2">
    <location>
        <position position="1"/>
    </location>
</feature>
<dbReference type="AlphaFoldDB" id="A0A9X2FXN0"/>
<evidence type="ECO:0000313" key="2">
    <source>
        <dbReference type="EMBL" id="MCP1169448.1"/>
    </source>
</evidence>
<reference evidence="2" key="1">
    <citation type="submission" date="2022-06" db="EMBL/GenBank/DDBJ databases">
        <title>Limimaricola sediminis sp. nov., isolated from an intertidal sediment.</title>
        <authorList>
            <person name="Shao X."/>
        </authorList>
    </citation>
    <scope>NUCLEOTIDE SEQUENCE</scope>
    <source>
        <strain evidence="2">ASW11-118</strain>
    </source>
</reference>
<dbReference type="SUPFAM" id="SSF52402">
    <property type="entry name" value="Adenine nucleotide alpha hydrolases-like"/>
    <property type="match status" value="1"/>
</dbReference>
<feature type="domain" description="UspA" evidence="1">
    <location>
        <begin position="23"/>
        <end position="134"/>
    </location>
</feature>
<dbReference type="Pfam" id="PF00582">
    <property type="entry name" value="Usp"/>
    <property type="match status" value="1"/>
</dbReference>
<dbReference type="InterPro" id="IPR006016">
    <property type="entry name" value="UspA"/>
</dbReference>
<dbReference type="EMBL" id="JAMYXC010000204">
    <property type="protein sequence ID" value="MCP1169448.1"/>
    <property type="molecule type" value="Genomic_DNA"/>
</dbReference>
<proteinExistence type="predicted"/>